<protein>
    <submittedName>
        <fullName evidence="1">Uncharacterized protein</fullName>
    </submittedName>
</protein>
<gene>
    <name evidence="1" type="ORF">A8F95_02515</name>
</gene>
<comment type="caution">
    <text evidence="1">The sequence shown here is derived from an EMBL/GenBank/DDBJ whole genome shotgun (WGS) entry which is preliminary data.</text>
</comment>
<name>A0A1B9B928_9BACI</name>
<evidence type="ECO:0000313" key="2">
    <source>
        <dbReference type="Proteomes" id="UP000092578"/>
    </source>
</evidence>
<sequence length="144" mass="16835">METNDSAYITFGAQMGDEDADNAVAPHLMELRKLLEKHCNKHYCKEVDEFAPILRVDGTGWYWKFEGCEKLRLSKKYRYITIDIGMPRSRWEGANAVDIKKYLFDNLKNALELIVKRLKKEKYVVNDAELWGDLKEVENGFLLI</sequence>
<keyword evidence="2" id="KW-1185">Reference proteome</keyword>
<evidence type="ECO:0000313" key="1">
    <source>
        <dbReference type="EMBL" id="OCA92589.1"/>
    </source>
</evidence>
<reference evidence="2" key="1">
    <citation type="submission" date="2016-05" db="EMBL/GenBank/DDBJ databases">
        <authorList>
            <person name="Liu B."/>
            <person name="Wang J."/>
            <person name="Zhu Y."/>
            <person name="Liu G."/>
            <person name="Chen Q."/>
            <person name="Chen Z."/>
            <person name="Lan J."/>
            <person name="Che J."/>
            <person name="Ge C."/>
            <person name="Shi H."/>
            <person name="Pan Z."/>
            <person name="Liu X."/>
        </authorList>
    </citation>
    <scope>NUCLEOTIDE SEQUENCE [LARGE SCALE GENOMIC DNA]</scope>
    <source>
        <strain evidence="2">FJAT-27215</strain>
    </source>
</reference>
<organism evidence="1 2">
    <name type="scientific">Pseudobacillus wudalianchiensis</name>
    <dbReference type="NCBI Taxonomy" id="1743143"/>
    <lineage>
        <taxon>Bacteria</taxon>
        <taxon>Bacillati</taxon>
        <taxon>Bacillota</taxon>
        <taxon>Bacilli</taxon>
        <taxon>Bacillales</taxon>
        <taxon>Bacillaceae</taxon>
        <taxon>Pseudobacillus</taxon>
    </lineage>
</organism>
<proteinExistence type="predicted"/>
<dbReference type="Proteomes" id="UP000092578">
    <property type="component" value="Unassembled WGS sequence"/>
</dbReference>
<dbReference type="AlphaFoldDB" id="A0A1B9B928"/>
<dbReference type="EMBL" id="MAYT01000001">
    <property type="protein sequence ID" value="OCA92589.1"/>
    <property type="molecule type" value="Genomic_DNA"/>
</dbReference>
<accession>A0A1B9B928</accession>